<protein>
    <submittedName>
        <fullName evidence="3">Uncharacterized protein</fullName>
    </submittedName>
</protein>
<dbReference type="STRING" id="1229780.BN381_70128"/>
<evidence type="ECO:0000313" key="3">
    <source>
        <dbReference type="EMBL" id="CCM65429.1"/>
    </source>
</evidence>
<accession>R4Z3C8</accession>
<proteinExistence type="predicted"/>
<keyword evidence="2" id="KW-0472">Membrane</keyword>
<feature type="transmembrane region" description="Helical" evidence="2">
    <location>
        <begin position="66"/>
        <end position="88"/>
    </location>
</feature>
<keyword evidence="2" id="KW-1133">Transmembrane helix</keyword>
<evidence type="ECO:0000256" key="1">
    <source>
        <dbReference type="SAM" id="MobiDB-lite"/>
    </source>
</evidence>
<sequence length="89" mass="9745">MRESDQANDEQLSSHAAGIHSSDCWRKWKYLTATRQGIILGYTRDMVNPSKPGQPRPDADRPSHPMGASLLVVGGVTLLIIVLAVLSVY</sequence>
<comment type="caution">
    <text evidence="3">The sequence shown here is derived from an EMBL/GenBank/DDBJ whole genome shotgun (WGS) entry which is preliminary data.</text>
</comment>
<dbReference type="AlphaFoldDB" id="R4Z3C8"/>
<gene>
    <name evidence="3" type="ORF">BN381_70128</name>
</gene>
<dbReference type="Proteomes" id="UP000018291">
    <property type="component" value="Unassembled WGS sequence"/>
</dbReference>
<reference evidence="3 4" key="1">
    <citation type="journal article" date="2013" name="ISME J.">
        <title>Metabolic model for the filamentous 'Candidatus Microthrix parvicella' based on genomic and metagenomic analyses.</title>
        <authorList>
            <person name="Jon McIlroy S."/>
            <person name="Kristiansen R."/>
            <person name="Albertsen M."/>
            <person name="Michael Karst S."/>
            <person name="Rossetti S."/>
            <person name="Lund Nielsen J."/>
            <person name="Tandoi V."/>
            <person name="James Seviour R."/>
            <person name="Nielsen P.H."/>
        </authorList>
    </citation>
    <scope>NUCLEOTIDE SEQUENCE [LARGE SCALE GENOMIC DNA]</scope>
    <source>
        <strain evidence="3 4">RN1</strain>
    </source>
</reference>
<keyword evidence="2" id="KW-0812">Transmembrane</keyword>
<dbReference type="HOGENOM" id="CLU_2449133_0_0_11"/>
<name>R4Z3C8_9ACTN</name>
<organism evidence="3 4">
    <name type="scientific">Candidatus Neomicrothrix parvicella RN1</name>
    <dbReference type="NCBI Taxonomy" id="1229780"/>
    <lineage>
        <taxon>Bacteria</taxon>
        <taxon>Bacillati</taxon>
        <taxon>Actinomycetota</taxon>
        <taxon>Acidimicrobiia</taxon>
        <taxon>Acidimicrobiales</taxon>
        <taxon>Microthrixaceae</taxon>
        <taxon>Candidatus Neomicrothrix</taxon>
    </lineage>
</organism>
<feature type="region of interest" description="Disordered" evidence="1">
    <location>
        <begin position="44"/>
        <end position="64"/>
    </location>
</feature>
<keyword evidence="4" id="KW-1185">Reference proteome</keyword>
<dbReference type="EMBL" id="CANL01000067">
    <property type="protein sequence ID" value="CCM65429.1"/>
    <property type="molecule type" value="Genomic_DNA"/>
</dbReference>
<evidence type="ECO:0000256" key="2">
    <source>
        <dbReference type="SAM" id="Phobius"/>
    </source>
</evidence>
<evidence type="ECO:0000313" key="4">
    <source>
        <dbReference type="Proteomes" id="UP000018291"/>
    </source>
</evidence>